<dbReference type="SUPFAM" id="SSF56672">
    <property type="entry name" value="DNA/RNA polymerases"/>
    <property type="match status" value="1"/>
</dbReference>
<keyword evidence="2" id="KW-0808">Transferase</keyword>
<accession>A0A6B9Q498</accession>
<evidence type="ECO:0000259" key="6">
    <source>
        <dbReference type="PROSITE" id="PS50507"/>
    </source>
</evidence>
<evidence type="ECO:0000256" key="1">
    <source>
        <dbReference type="ARBA" id="ARBA00022484"/>
    </source>
</evidence>
<dbReference type="PROSITE" id="PS50507">
    <property type="entry name" value="RDRP_SSRNA_POS"/>
    <property type="match status" value="1"/>
</dbReference>
<dbReference type="Gene3D" id="3.30.70.270">
    <property type="match status" value="1"/>
</dbReference>
<dbReference type="Pfam" id="PF00680">
    <property type="entry name" value="RdRP_1"/>
    <property type="match status" value="1"/>
</dbReference>
<dbReference type="GO" id="GO:0000166">
    <property type="term" value="F:nucleotide binding"/>
    <property type="evidence" value="ECO:0007669"/>
    <property type="project" value="UniProtKB-KW"/>
</dbReference>
<keyword evidence="1" id="KW-0696">RNA-directed RNA polymerase</keyword>
<evidence type="ECO:0000256" key="4">
    <source>
        <dbReference type="ARBA" id="ARBA00022741"/>
    </source>
</evidence>
<dbReference type="InterPro" id="IPR001205">
    <property type="entry name" value="RNA-dir_pol_C"/>
</dbReference>
<keyword evidence="5" id="KW-0693">Viral RNA replication</keyword>
<dbReference type="GO" id="GO:0003723">
    <property type="term" value="F:RNA binding"/>
    <property type="evidence" value="ECO:0007669"/>
    <property type="project" value="InterPro"/>
</dbReference>
<evidence type="ECO:0000256" key="5">
    <source>
        <dbReference type="ARBA" id="ARBA00022953"/>
    </source>
</evidence>
<reference evidence="7" key="1">
    <citation type="journal article" date="2020" name="Virus Evol.">
        <title>Analysis of the virome associated to grapevine downy mildew lesions reveals new mycovirus lineages.</title>
        <authorList>
            <person name="Chiapello M."/>
            <person name="Rodriguez-Romero J."/>
            <person name="Ayllon M.A."/>
            <person name="Turina M."/>
        </authorList>
    </citation>
    <scope>NUCLEOTIDE SEQUENCE</scope>
    <source>
        <strain evidence="7">DMS5_DN39165</strain>
    </source>
</reference>
<dbReference type="GO" id="GO:0006351">
    <property type="term" value="P:DNA-templated transcription"/>
    <property type="evidence" value="ECO:0007669"/>
    <property type="project" value="InterPro"/>
</dbReference>
<name>A0A6B9Q498_9VIRU</name>
<organism evidence="7">
    <name type="scientific">Plasmopara viticola lesion associated Partitivirus 3</name>
    <dbReference type="NCBI Taxonomy" id="2692001"/>
    <lineage>
        <taxon>Viruses</taxon>
        <taxon>Riboviria</taxon>
        <taxon>Orthornavirae</taxon>
        <taxon>Pisuviricota</taxon>
        <taxon>Duplopiviricetes</taxon>
        <taxon>Durnavirales</taxon>
        <taxon>Partitiviridae</taxon>
    </lineage>
</organism>
<evidence type="ECO:0000256" key="2">
    <source>
        <dbReference type="ARBA" id="ARBA00022679"/>
    </source>
</evidence>
<dbReference type="InterPro" id="IPR043128">
    <property type="entry name" value="Rev_trsase/Diguanyl_cyclase"/>
</dbReference>
<keyword evidence="3" id="KW-0548">Nucleotidyltransferase</keyword>
<dbReference type="EMBL" id="MN556984">
    <property type="protein sequence ID" value="QHD64801.1"/>
    <property type="molecule type" value="Genomic_RNA"/>
</dbReference>
<evidence type="ECO:0000313" key="7">
    <source>
        <dbReference type="EMBL" id="QHD64801.1"/>
    </source>
</evidence>
<sequence>MADSFVDDDETFGNDNPSVWDYPFRYITETRRFPDYKRGILRQTQRYDPFVDVALKHFDPELREEIKGYTRSPGDEWDLADKFRKYDTATLSHPTGNARFTAAYDQAVKTVMKELKLFDPVAPHWILDIDLVKSTSSGYPHFQRKGDIFDQLRQEGRFHFHHLKLFDLHRCPLLPCVASTRGGLAEASDPKTRFVWMYPAAMTACEAVFAQPLIDKLYSEKADYFLTGVDSKFRIQKFMSLLSDEEGTSGIGLDFKSFDTFRNTRLIRDAFAVLRQNIKFGYYYDKVHGLQKGRSGVDVRAEKAFDNIIEYFIHTPMLLPNGRCVTKHHGVPSGSHFTNLIDSIVNRILITTFALYSDIPIKNLKTNGDDSAFTASISYSTGILEKAARFFDYFFGMTVSVAKSCVATGPSDMHVSGTTWSQLRPHRPTTEWFMLAAYADTYIARPFDSFQRLLGLGIAGGFGDAKYVQFFSYFQSGYDCRHGPNLLNWNKLRWLEHAFNITELPLVYKQGSRTHTRLRLLAT</sequence>
<feature type="domain" description="RdRp catalytic" evidence="6">
    <location>
        <begin position="248"/>
        <end position="383"/>
    </location>
</feature>
<evidence type="ECO:0000256" key="3">
    <source>
        <dbReference type="ARBA" id="ARBA00022695"/>
    </source>
</evidence>
<dbReference type="GO" id="GO:0003968">
    <property type="term" value="F:RNA-directed RNA polymerase activity"/>
    <property type="evidence" value="ECO:0007669"/>
    <property type="project" value="UniProtKB-KW"/>
</dbReference>
<dbReference type="InterPro" id="IPR043502">
    <property type="entry name" value="DNA/RNA_pol_sf"/>
</dbReference>
<protein>
    <submittedName>
        <fullName evidence="7">RNA dependent RNA polymerase</fullName>
    </submittedName>
</protein>
<proteinExistence type="predicted"/>
<dbReference type="InterPro" id="IPR007094">
    <property type="entry name" value="RNA-dir_pol_PSvirus"/>
</dbReference>
<keyword evidence="4" id="KW-0547">Nucleotide-binding</keyword>
<dbReference type="GO" id="GO:0039694">
    <property type="term" value="P:viral RNA genome replication"/>
    <property type="evidence" value="ECO:0007669"/>
    <property type="project" value="InterPro"/>
</dbReference>